<feature type="region of interest" description="Disordered" evidence="1">
    <location>
        <begin position="1"/>
        <end position="35"/>
    </location>
</feature>
<dbReference type="EMBL" id="FPAB01000003">
    <property type="protein sequence ID" value="SFS68773.1"/>
    <property type="molecule type" value="Genomic_DNA"/>
</dbReference>
<dbReference type="STRING" id="1176198.SAMN05444716_103493"/>
<feature type="transmembrane region" description="Helical" evidence="2">
    <location>
        <begin position="86"/>
        <end position="114"/>
    </location>
</feature>
<keyword evidence="2" id="KW-0472">Membrane</keyword>
<sequence>MIAPQPSEDHRTPGTGGGHDPWSVPAPPPPARTSPQWGREIRTALLVGLPVAVLAGLALGALWPVLAPRVPVVSNGRAVMLQNSEGQQAIAIDGTFLLTGLAVGVLAGALVFWLRRRRGGIAEVLGLAAGAVAGAFLAWRVGIWLGPEEDLVAHARRVGEGVVFDAPLKLEAKGVLAGLPFGAVGAHLLCTALWGPRTPLPAPGREFPRWKG</sequence>
<gene>
    <name evidence="3" type="ORF">SAMN05444716_103493</name>
</gene>
<organism evidence="3 4">
    <name type="scientific">Streptomyces harbinensis</name>
    <dbReference type="NCBI Taxonomy" id="1176198"/>
    <lineage>
        <taxon>Bacteria</taxon>
        <taxon>Bacillati</taxon>
        <taxon>Actinomycetota</taxon>
        <taxon>Actinomycetes</taxon>
        <taxon>Kitasatosporales</taxon>
        <taxon>Streptomycetaceae</taxon>
        <taxon>Streptomyces</taxon>
    </lineage>
</organism>
<dbReference type="RefSeq" id="WP_093842827.1">
    <property type="nucleotide sequence ID" value="NZ_CP054938.1"/>
</dbReference>
<keyword evidence="4" id="KW-1185">Reference proteome</keyword>
<reference evidence="4" key="1">
    <citation type="submission" date="2016-10" db="EMBL/GenBank/DDBJ databases">
        <authorList>
            <person name="Varghese N."/>
            <person name="Submissions S."/>
        </authorList>
    </citation>
    <scope>NUCLEOTIDE SEQUENCE [LARGE SCALE GENOMIC DNA]</scope>
    <source>
        <strain evidence="4">CGMCC 4.7047</strain>
    </source>
</reference>
<accession>A0A1I6RVQ0</accession>
<evidence type="ECO:0000256" key="1">
    <source>
        <dbReference type="SAM" id="MobiDB-lite"/>
    </source>
</evidence>
<proteinExistence type="predicted"/>
<evidence type="ECO:0000313" key="3">
    <source>
        <dbReference type="EMBL" id="SFS68773.1"/>
    </source>
</evidence>
<feature type="transmembrane region" description="Helical" evidence="2">
    <location>
        <begin position="121"/>
        <end position="141"/>
    </location>
</feature>
<name>A0A1I6RVQ0_9ACTN</name>
<dbReference type="Proteomes" id="UP000198873">
    <property type="component" value="Unassembled WGS sequence"/>
</dbReference>
<evidence type="ECO:0000313" key="4">
    <source>
        <dbReference type="Proteomes" id="UP000198873"/>
    </source>
</evidence>
<keyword evidence="2" id="KW-0812">Transmembrane</keyword>
<dbReference type="AlphaFoldDB" id="A0A1I6RVQ0"/>
<feature type="transmembrane region" description="Helical" evidence="2">
    <location>
        <begin position="44"/>
        <end position="66"/>
    </location>
</feature>
<keyword evidence="2" id="KW-1133">Transmembrane helix</keyword>
<evidence type="ECO:0000256" key="2">
    <source>
        <dbReference type="SAM" id="Phobius"/>
    </source>
</evidence>
<feature type="transmembrane region" description="Helical" evidence="2">
    <location>
        <begin position="175"/>
        <end position="195"/>
    </location>
</feature>
<protein>
    <submittedName>
        <fullName evidence="3">Uncharacterized protein</fullName>
    </submittedName>
</protein>